<gene>
    <name evidence="1" type="ORF">BIU88_00505</name>
</gene>
<dbReference type="Gene3D" id="1.10.1200.10">
    <property type="entry name" value="ACP-like"/>
    <property type="match status" value="1"/>
</dbReference>
<dbReference type="RefSeq" id="WP_069808493.1">
    <property type="nucleotide sequence ID" value="NZ_CP017305.1"/>
</dbReference>
<dbReference type="STRING" id="274537.BIU88_00505"/>
<reference evidence="1" key="1">
    <citation type="submission" date="2016-09" db="EMBL/GenBank/DDBJ databases">
        <title>Genome sequence of Chlorobaculum limnaeum.</title>
        <authorList>
            <person name="Liu Z."/>
            <person name="Tank M."/>
            <person name="Bryant D.A."/>
        </authorList>
    </citation>
    <scope>NUCLEOTIDE SEQUENCE [LARGE SCALE GENOMIC DNA]</scope>
    <source>
        <strain evidence="1">DSM 1677</strain>
    </source>
</reference>
<name>A0A1D8CXE2_CHLLM</name>
<evidence type="ECO:0000313" key="1">
    <source>
        <dbReference type="EMBL" id="AOS82761.1"/>
    </source>
</evidence>
<keyword evidence="2" id="KW-1185">Reference proteome</keyword>
<protein>
    <submittedName>
        <fullName evidence="1">Acyl carrier protein</fullName>
    </submittedName>
</protein>
<evidence type="ECO:0000313" key="2">
    <source>
        <dbReference type="Proteomes" id="UP000095185"/>
    </source>
</evidence>
<proteinExistence type="predicted"/>
<sequence>MSNEERLKKIFIKSLGVPSDIVNDQLQYNTIPEWDSIAHMVLVAALEIEFNIMMDTDDIIDLSSVKKAKEILQKYEVIFS</sequence>
<accession>A0A1D8CXE2</accession>
<dbReference type="OrthoDB" id="9811033at2"/>
<dbReference type="InterPro" id="IPR036736">
    <property type="entry name" value="ACP-like_sf"/>
</dbReference>
<dbReference type="Proteomes" id="UP000095185">
    <property type="component" value="Chromosome"/>
</dbReference>
<dbReference type="SUPFAM" id="SSF47336">
    <property type="entry name" value="ACP-like"/>
    <property type="match status" value="1"/>
</dbReference>
<dbReference type="EMBL" id="CP017305">
    <property type="protein sequence ID" value="AOS82761.1"/>
    <property type="molecule type" value="Genomic_DNA"/>
</dbReference>
<dbReference type="KEGG" id="clz:BIU88_00505"/>
<organism evidence="1 2">
    <name type="scientific">Chlorobaculum limnaeum</name>
    <dbReference type="NCBI Taxonomy" id="274537"/>
    <lineage>
        <taxon>Bacteria</taxon>
        <taxon>Pseudomonadati</taxon>
        <taxon>Chlorobiota</taxon>
        <taxon>Chlorobiia</taxon>
        <taxon>Chlorobiales</taxon>
        <taxon>Chlorobiaceae</taxon>
        <taxon>Chlorobaculum</taxon>
    </lineage>
</organism>
<dbReference type="AlphaFoldDB" id="A0A1D8CXE2"/>